<sequence>MNDMNRGIDDAAAAEMVSRALDRPDLVEHTGDLPATQRAAMRLIEARAIPLRVFARDGLPTRLMTPPDEPARFHRMTHHGITDLVHTVSRPIRMKVNKQTGETETVPVTFPERAAKAMMDSAEWRLPAIDGVAVTPLLEDDGTIRAVEGYDHATRLWCSRVPDIRVPTRPSRADAAQGLRLIRDVFATFPFADAARMTASDLDLVDTDLPPCDAESAFLNGLMTAIAKPSLDLTPGLMVTAPDVSGAGSGKGLLVQAICAIAYGAPPAAFTAGTASGELDKRITSALIEAGNAIFLDNVNATALRSDTLASVITERPAWGRVYGETRMVLLNSTAFVAVTGNGLSVSEDLARRFLACELDPKCDDPEARDFPDGRDGFLATIRARRGELLTAALTIWRWGRQNDADLTKGKAFGSFETWARWVRDPLLTLGCADPVEAIARAKARDPRRLKLVEMFDQWWEDHHNYPVPAARLSDAVKGIIDPQNRGRNYIVATVNAYVGTRAGGFVLTRQDAEGRWGHATYSLKQVQS</sequence>
<dbReference type="RefSeq" id="WP_319614719.1">
    <property type="nucleotide sequence ID" value="NZ_JAWXYB010000018.1"/>
</dbReference>
<evidence type="ECO:0000313" key="2">
    <source>
        <dbReference type="Proteomes" id="UP001279553"/>
    </source>
</evidence>
<reference evidence="1 2" key="1">
    <citation type="submission" date="2023-11" db="EMBL/GenBank/DDBJ databases">
        <title>MicrobeMod: A computational toolkit for identifying prokaryotic methylation and restriction-modification with nanopore sequencing.</title>
        <authorList>
            <person name="Crits-Christoph A."/>
            <person name="Kang S.C."/>
            <person name="Lee H."/>
            <person name="Ostrov N."/>
        </authorList>
    </citation>
    <scope>NUCLEOTIDE SEQUENCE [LARGE SCALE GENOMIC DNA]</scope>
    <source>
        <strain evidence="1 2">DSMZ 700</strain>
    </source>
</reference>
<accession>A0AAW9DU42</accession>
<comment type="caution">
    <text evidence="1">The sequence shown here is derived from an EMBL/GenBank/DDBJ whole genome shotgun (WGS) entry which is preliminary data.</text>
</comment>
<name>A0AAW9DU42_ACIAO</name>
<evidence type="ECO:0008006" key="3">
    <source>
        <dbReference type="Google" id="ProtNLM"/>
    </source>
</evidence>
<evidence type="ECO:0000313" key="1">
    <source>
        <dbReference type="EMBL" id="MDX5931837.1"/>
    </source>
</evidence>
<gene>
    <name evidence="1" type="ORF">SIL87_13800</name>
</gene>
<dbReference type="Proteomes" id="UP001279553">
    <property type="component" value="Unassembled WGS sequence"/>
</dbReference>
<protein>
    <recommendedName>
        <fullName evidence="3">DUF927 domain-containing protein</fullName>
    </recommendedName>
</protein>
<proteinExistence type="predicted"/>
<dbReference type="EMBL" id="JAWXYB010000018">
    <property type="protein sequence ID" value="MDX5931837.1"/>
    <property type="molecule type" value="Genomic_DNA"/>
</dbReference>
<keyword evidence="2" id="KW-1185">Reference proteome</keyword>
<dbReference type="AlphaFoldDB" id="A0AAW9DU42"/>
<organism evidence="1 2">
    <name type="scientific">Acidiphilium acidophilum</name>
    <name type="common">Thiobacillus acidophilus</name>
    <dbReference type="NCBI Taxonomy" id="76588"/>
    <lineage>
        <taxon>Bacteria</taxon>
        <taxon>Pseudomonadati</taxon>
        <taxon>Pseudomonadota</taxon>
        <taxon>Alphaproteobacteria</taxon>
        <taxon>Acetobacterales</taxon>
        <taxon>Acidocellaceae</taxon>
        <taxon>Acidiphilium</taxon>
    </lineage>
</organism>